<dbReference type="InterPro" id="IPR010326">
    <property type="entry name" value="EXOC3/Sec6"/>
</dbReference>
<dbReference type="GO" id="GO:0000145">
    <property type="term" value="C:exocyst"/>
    <property type="evidence" value="ECO:0007669"/>
    <property type="project" value="InterPro"/>
</dbReference>
<dbReference type="PANTHER" id="PTHR21292">
    <property type="entry name" value="EXOCYST COMPLEX COMPONENT SEC6-RELATED"/>
    <property type="match status" value="1"/>
</dbReference>
<dbReference type="GO" id="GO:0000149">
    <property type="term" value="F:SNARE binding"/>
    <property type="evidence" value="ECO:0007669"/>
    <property type="project" value="TreeGrafter"/>
</dbReference>
<accession>A0A8R2NUA5</accession>
<sequence length="111" mass="12335">MDIDQLGNDAKLAATKYFTNTLKNPGQLEKVEQLKNRISRKKTSTEAMLKTAMQSQLDGVTIGMEQLKDALDDISKVKIYLSQTNIHLSIYHLLGTSCKMCAPSKCNILST</sequence>
<dbReference type="AlphaFoldDB" id="A0A8R2NUA5"/>
<reference evidence="1" key="2">
    <citation type="submission" date="2022-06" db="UniProtKB">
        <authorList>
            <consortium name="EnsemblMetazoa"/>
        </authorList>
    </citation>
    <scope>IDENTIFICATION</scope>
</reference>
<organism evidence="1 2">
    <name type="scientific">Acyrthosiphon pisum</name>
    <name type="common">Pea aphid</name>
    <dbReference type="NCBI Taxonomy" id="7029"/>
    <lineage>
        <taxon>Eukaryota</taxon>
        <taxon>Metazoa</taxon>
        <taxon>Ecdysozoa</taxon>
        <taxon>Arthropoda</taxon>
        <taxon>Hexapoda</taxon>
        <taxon>Insecta</taxon>
        <taxon>Pterygota</taxon>
        <taxon>Neoptera</taxon>
        <taxon>Paraneoptera</taxon>
        <taxon>Hemiptera</taxon>
        <taxon>Sternorrhyncha</taxon>
        <taxon>Aphidomorpha</taxon>
        <taxon>Aphidoidea</taxon>
        <taxon>Aphididae</taxon>
        <taxon>Macrosiphini</taxon>
        <taxon>Acyrthosiphon</taxon>
    </lineage>
</organism>
<protein>
    <submittedName>
        <fullName evidence="1">Uncharacterized protein</fullName>
    </submittedName>
</protein>
<dbReference type="KEGG" id="api:100167611"/>
<dbReference type="PANTHER" id="PTHR21292:SF1">
    <property type="entry name" value="EXOCYST COMPLEX COMPONENT 3"/>
    <property type="match status" value="1"/>
</dbReference>
<dbReference type="OrthoDB" id="10047020at2759"/>
<dbReference type="Proteomes" id="UP000007819">
    <property type="component" value="Unassembled WGS sequence"/>
</dbReference>
<dbReference type="GeneID" id="100167611"/>
<name>A0A8R2NUA5_ACYPI</name>
<dbReference type="EnsemblMetazoa" id="XM_029492695.1">
    <property type="protein sequence ID" value="XP_029348555.1"/>
    <property type="gene ID" value="LOC100167611"/>
</dbReference>
<dbReference type="EnsemblMetazoa" id="XM_001949029.4">
    <property type="protein sequence ID" value="XP_001949064.2"/>
    <property type="gene ID" value="LOC100167611"/>
</dbReference>
<dbReference type="RefSeq" id="XP_001949064.2">
    <property type="nucleotide sequence ID" value="XM_001949029.3"/>
</dbReference>
<evidence type="ECO:0000313" key="1">
    <source>
        <dbReference type="EnsemblMetazoa" id="XP_029348556.1"/>
    </source>
</evidence>
<evidence type="ECO:0000313" key="2">
    <source>
        <dbReference type="Proteomes" id="UP000007819"/>
    </source>
</evidence>
<reference evidence="2" key="1">
    <citation type="submission" date="2010-06" db="EMBL/GenBank/DDBJ databases">
        <authorList>
            <person name="Jiang H."/>
            <person name="Abraham K."/>
            <person name="Ali S."/>
            <person name="Alsbrooks S.L."/>
            <person name="Anim B.N."/>
            <person name="Anosike U.S."/>
            <person name="Attaway T."/>
            <person name="Bandaranaike D.P."/>
            <person name="Battles P.K."/>
            <person name="Bell S.N."/>
            <person name="Bell A.V."/>
            <person name="Beltran B."/>
            <person name="Bickham C."/>
            <person name="Bustamante Y."/>
            <person name="Caleb T."/>
            <person name="Canada A."/>
            <person name="Cardenas V."/>
            <person name="Carter K."/>
            <person name="Chacko J."/>
            <person name="Chandrabose M.N."/>
            <person name="Chavez D."/>
            <person name="Chavez A."/>
            <person name="Chen L."/>
            <person name="Chu H.-S."/>
            <person name="Claassen K.J."/>
            <person name="Cockrell R."/>
            <person name="Collins M."/>
            <person name="Cooper J.A."/>
            <person name="Cree A."/>
            <person name="Curry S.M."/>
            <person name="Da Y."/>
            <person name="Dao M.D."/>
            <person name="Das B."/>
            <person name="Davila M.-L."/>
            <person name="Davy-Carroll L."/>
            <person name="Denson S."/>
            <person name="Dinh H."/>
            <person name="Ebong V.E."/>
            <person name="Edwards J.R."/>
            <person name="Egan A."/>
            <person name="El-Daye J."/>
            <person name="Escobedo L."/>
            <person name="Fernandez S."/>
            <person name="Fernando P.R."/>
            <person name="Flagg N."/>
            <person name="Forbes L.D."/>
            <person name="Fowler R.G."/>
            <person name="Fu Q."/>
            <person name="Gabisi R.A."/>
            <person name="Ganer J."/>
            <person name="Garbino Pronczuk A."/>
            <person name="Garcia R.M."/>
            <person name="Garner T."/>
            <person name="Garrett T.E."/>
            <person name="Gonzalez D.A."/>
            <person name="Hamid H."/>
            <person name="Hawkins E.S."/>
            <person name="Hirani K."/>
            <person name="Hogues M.E."/>
            <person name="Hollins B."/>
            <person name="Hsiao C.-H."/>
            <person name="Jabil R."/>
            <person name="James M.L."/>
            <person name="Jhangiani S.N."/>
            <person name="Johnson B."/>
            <person name="Johnson Q."/>
            <person name="Joshi V."/>
            <person name="Kalu J.B."/>
            <person name="Kam C."/>
            <person name="Kashfia A."/>
            <person name="Keebler J."/>
            <person name="Kisamo H."/>
            <person name="Kovar C.L."/>
            <person name="Lago L.A."/>
            <person name="Lai C.-Y."/>
            <person name="Laidlaw J."/>
            <person name="Lara F."/>
            <person name="Le T.-K."/>
            <person name="Lee S.L."/>
            <person name="Legall F.H."/>
            <person name="Lemon S.J."/>
            <person name="Lewis L.R."/>
            <person name="Li B."/>
            <person name="Liu Y."/>
            <person name="Liu Y.-S."/>
            <person name="Lopez J."/>
            <person name="Lozado R.J."/>
            <person name="Lu J."/>
            <person name="Madu R.C."/>
            <person name="Maheshwari M."/>
            <person name="Maheshwari R."/>
            <person name="Malloy K."/>
            <person name="Martinez E."/>
            <person name="Mathew T."/>
            <person name="Mercado I.C."/>
            <person name="Mercado C."/>
            <person name="Meyer B."/>
            <person name="Montgomery K."/>
            <person name="Morgan M.B."/>
            <person name="Munidasa M."/>
            <person name="Nazareth L.V."/>
            <person name="Nelson J."/>
            <person name="Ng B.M."/>
            <person name="Nguyen N.B."/>
            <person name="Nguyen P.Q."/>
            <person name="Nguyen T."/>
            <person name="Obregon M."/>
            <person name="Okwuonu G.O."/>
            <person name="Onwere C.G."/>
            <person name="Orozco G."/>
            <person name="Parra A."/>
            <person name="Patel S."/>
            <person name="Patil S."/>
            <person name="Perez A."/>
            <person name="Perez Y."/>
            <person name="Pham C."/>
            <person name="Primus E.L."/>
            <person name="Pu L.-L."/>
            <person name="Puazo M."/>
            <person name="Qin X."/>
            <person name="Quiroz J.B."/>
            <person name="Reese J."/>
            <person name="Richards S."/>
            <person name="Rives C.M."/>
            <person name="Robberts R."/>
            <person name="Ruiz S.J."/>
            <person name="Ruiz M.J."/>
            <person name="Santibanez J."/>
            <person name="Schneider B.W."/>
            <person name="Sisson I."/>
            <person name="Smith M."/>
            <person name="Sodergren E."/>
            <person name="Song X.-Z."/>
            <person name="Song B.B."/>
            <person name="Summersgill H."/>
            <person name="Thelus R."/>
            <person name="Thornton R.D."/>
            <person name="Trejos Z.Y."/>
            <person name="Usmani K."/>
            <person name="Vattathil S."/>
            <person name="Villasana D."/>
            <person name="Walker D.L."/>
            <person name="Wang S."/>
            <person name="Wang K."/>
            <person name="White C.S."/>
            <person name="Williams A.C."/>
            <person name="Williamson J."/>
            <person name="Wilson K."/>
            <person name="Woghiren I.O."/>
            <person name="Woodworth J.R."/>
            <person name="Worley K.C."/>
            <person name="Wright R.A."/>
            <person name="Wu W."/>
            <person name="Young L."/>
            <person name="Zhang L."/>
            <person name="Zhang J."/>
            <person name="Zhu Y."/>
            <person name="Muzny D.M."/>
            <person name="Weinstock G."/>
            <person name="Gibbs R.A."/>
        </authorList>
    </citation>
    <scope>NUCLEOTIDE SEQUENCE [LARGE SCALE GENOMIC DNA]</scope>
    <source>
        <strain evidence="2">LSR1</strain>
    </source>
</reference>
<proteinExistence type="predicted"/>
<keyword evidence="2" id="KW-1185">Reference proteome</keyword>
<dbReference type="EnsemblMetazoa" id="XM_029492696.1">
    <property type="protein sequence ID" value="XP_029348556.1"/>
    <property type="gene ID" value="LOC100167611"/>
</dbReference>
<dbReference type="GO" id="GO:0051601">
    <property type="term" value="P:exocyst localization"/>
    <property type="evidence" value="ECO:0007669"/>
    <property type="project" value="TreeGrafter"/>
</dbReference>
<dbReference type="GO" id="GO:0006887">
    <property type="term" value="P:exocytosis"/>
    <property type="evidence" value="ECO:0007669"/>
    <property type="project" value="InterPro"/>
</dbReference>